<dbReference type="AlphaFoldDB" id="G9WIZ9"/>
<proteinExistence type="predicted"/>
<dbReference type="Proteomes" id="UP000004959">
    <property type="component" value="Chromosome"/>
</dbReference>
<keyword evidence="1" id="KW-0812">Transmembrane</keyword>
<dbReference type="RefSeq" id="WP_007744728.1">
    <property type="nucleotide sequence ID" value="NZ_CM001398.1"/>
</dbReference>
<evidence type="ECO:0000256" key="1">
    <source>
        <dbReference type="SAM" id="Phobius"/>
    </source>
</evidence>
<dbReference type="PATRIC" id="fig|1045004.4.peg.325"/>
<reference evidence="2 3" key="1">
    <citation type="journal article" date="2012" name="PLoS ONE">
        <title>Functional divergence in the genus oenococcus as predicted by genome sequencing of the newly-described species, Oenococcus kitaharae.</title>
        <authorList>
            <person name="Borneman A.R."/>
            <person name="McCarthy J.M."/>
            <person name="Chambers P.J."/>
            <person name="Bartowsky E.J."/>
        </authorList>
    </citation>
    <scope>NUCLEOTIDE SEQUENCE [LARGE SCALE GENOMIC DNA]</scope>
    <source>
        <strain evidence="3">DSM17330</strain>
    </source>
</reference>
<accession>G9WIZ9</accession>
<comment type="caution">
    <text evidence="2">The sequence shown here is derived from an EMBL/GenBank/DDBJ whole genome shotgun (WGS) entry which is preliminary data.</text>
</comment>
<evidence type="ECO:0000313" key="2">
    <source>
        <dbReference type="EMBL" id="EHN58448.1"/>
    </source>
</evidence>
<organism evidence="2 3">
    <name type="scientific">Oenococcus kitaharae DSM 17330</name>
    <dbReference type="NCBI Taxonomy" id="1045004"/>
    <lineage>
        <taxon>Bacteria</taxon>
        <taxon>Bacillati</taxon>
        <taxon>Bacillota</taxon>
        <taxon>Bacilli</taxon>
        <taxon>Lactobacillales</taxon>
        <taxon>Lactobacillaceae</taxon>
        <taxon>Oenococcus</taxon>
    </lineage>
</organism>
<dbReference type="HOGENOM" id="CLU_1003962_0_0_9"/>
<gene>
    <name evidence="2" type="ORF">OKIT_0326</name>
</gene>
<sequence>MGIGLLALINQWLGFFSVRNQARGRIYSIVGFIANFYLLYVGVRLIINRQIWGIVFLLAFVVLLYFSVLNMIYYFTDKTVKWDISPLIDHFLGGDKAEEEAALKTVPANGLYRRDQVLGTVIVSSLEEQENLSNLYQRMLQAKLIEQNYGHFSRSQIKRYLLAHETISANYPGTLLPYFDLKYVPSGLLIYGGMNQFSARPIGVIVKVGLSDAMTALQGYQLSLASVVIHGGQGRQLDPTHSKIVAVSLANYITAEVAYKKREI</sequence>
<dbReference type="eggNOG" id="ENOG5032RH8">
    <property type="taxonomic scope" value="Bacteria"/>
</dbReference>
<keyword evidence="3" id="KW-1185">Reference proteome</keyword>
<dbReference type="Pfam" id="PF20386">
    <property type="entry name" value="DUF6681"/>
    <property type="match status" value="1"/>
</dbReference>
<dbReference type="STRING" id="336988.NT96_04815"/>
<keyword evidence="1" id="KW-0472">Membrane</keyword>
<evidence type="ECO:0000313" key="3">
    <source>
        <dbReference type="Proteomes" id="UP000004959"/>
    </source>
</evidence>
<feature type="transmembrane region" description="Helical" evidence="1">
    <location>
        <begin position="54"/>
        <end position="75"/>
    </location>
</feature>
<name>G9WIZ9_9LACO</name>
<dbReference type="EMBL" id="AFVZ01000001">
    <property type="protein sequence ID" value="EHN58448.1"/>
    <property type="molecule type" value="Genomic_DNA"/>
</dbReference>
<keyword evidence="1" id="KW-1133">Transmembrane helix</keyword>
<feature type="transmembrane region" description="Helical" evidence="1">
    <location>
        <begin position="26"/>
        <end position="47"/>
    </location>
</feature>
<dbReference type="InterPro" id="IPR046503">
    <property type="entry name" value="DUF6681"/>
</dbReference>
<protein>
    <submittedName>
        <fullName evidence="2">Uncharacterized protein</fullName>
    </submittedName>
</protein>